<proteinExistence type="predicted"/>
<evidence type="ECO:0000313" key="1">
    <source>
        <dbReference type="EMBL" id="DAG06075.1"/>
    </source>
</evidence>
<reference evidence="1" key="1">
    <citation type="journal article" date="2021" name="Proc. Natl. Acad. Sci. U.S.A.">
        <title>A Catalog of Tens of Thousands of Viruses from Human Metagenomes Reveals Hidden Associations with Chronic Diseases.</title>
        <authorList>
            <person name="Tisza M.J."/>
            <person name="Buck C.B."/>
        </authorList>
    </citation>
    <scope>NUCLEOTIDE SEQUENCE</scope>
    <source>
        <strain evidence="1">CtkfK18</strain>
    </source>
</reference>
<dbReference type="EMBL" id="BK016265">
    <property type="protein sequence ID" value="DAG06075.1"/>
    <property type="molecule type" value="Genomic_DNA"/>
</dbReference>
<name>A0A8S5VHI9_9CAUD</name>
<sequence>MKSVELINNLIQYVIDNDKLPVYSDIDNITRNMSFDIMDPELNENELWNSIITLCNTLITKKIPIFTNYKFHRMFSYISLHNKFTERIQDPLISIINNELYAVARYIEDVSKLINDEFDKYVIAISDYEETYLYNHFPTAFKRITWEEITNEYVALVYSDIYASTVNIFDLLTALHTLASTLFNIFSQDIFRQIAVDIINVILYDKPPVLSI</sequence>
<organism evidence="1">
    <name type="scientific">Myoviridae sp. ctkfK18</name>
    <dbReference type="NCBI Taxonomy" id="2825165"/>
    <lineage>
        <taxon>Viruses</taxon>
        <taxon>Duplodnaviria</taxon>
        <taxon>Heunggongvirae</taxon>
        <taxon>Uroviricota</taxon>
        <taxon>Caudoviricetes</taxon>
    </lineage>
</organism>
<protein>
    <submittedName>
        <fullName evidence="1">Uncharacterized protein</fullName>
    </submittedName>
</protein>
<accession>A0A8S5VHI9</accession>